<keyword evidence="1" id="KW-1185">Reference proteome</keyword>
<organism evidence="1 2">
    <name type="scientific">Orycteropus afer afer</name>
    <dbReference type="NCBI Taxonomy" id="1230840"/>
    <lineage>
        <taxon>Eukaryota</taxon>
        <taxon>Metazoa</taxon>
        <taxon>Chordata</taxon>
        <taxon>Craniata</taxon>
        <taxon>Vertebrata</taxon>
        <taxon>Euteleostomi</taxon>
        <taxon>Mammalia</taxon>
        <taxon>Eutheria</taxon>
        <taxon>Afrotheria</taxon>
        <taxon>Tubulidentata</taxon>
        <taxon>Orycteropodidae</taxon>
        <taxon>Orycteropus</taxon>
    </lineage>
</organism>
<gene>
    <name evidence="2" type="primary">LOC103211700</name>
</gene>
<evidence type="ECO:0000313" key="1">
    <source>
        <dbReference type="Proteomes" id="UP000694850"/>
    </source>
</evidence>
<evidence type="ECO:0000313" key="2">
    <source>
        <dbReference type="RefSeq" id="XP_042639191.1"/>
    </source>
</evidence>
<reference evidence="2" key="1">
    <citation type="submission" date="2025-08" db="UniProtKB">
        <authorList>
            <consortium name="RefSeq"/>
        </authorList>
    </citation>
    <scope>IDENTIFICATION</scope>
</reference>
<dbReference type="Proteomes" id="UP000694850">
    <property type="component" value="Unplaced"/>
</dbReference>
<sequence>MRSEEVSILLSKDLECVRAFEKLTLLFLFSLLGLFCFIFLLNVCSSSGQDDDGCKNSMACPSKSICNNIVGGYFCICKPGYVSSSGANQFTDPTVICTDINECLIPGSCPKHTKCRNTPGSYRCTKKQGFSSNSSQSEETNSNFSAWSKFLTVCKQQDQDRSKMICSAFTKLMPGFQHGNSTPPLKEIANSFEILTNMTSQLSVRSHIASAASLYLQIMQLLSYKSALKHPTEGTQRGEADLIAIETLTLKRDCEWKEETFELKVKGDSMDVGCTVITGGGTGGAVTFISYSSMGSIINGSFVSKENLITGEELGNFHVNSKVVSGAVGYKENVLLATPVNFTFQHLQMIGERKKPLCVYWRETGWSDEGCQAIFSNRTQTVCSCSHLSTFAVLMASVVLTEDPVLVVVTRVGLSLSLLCLLLAALTFALCRPIQNTSTSLHLQLSLCLLLAHLLFLVGIDKTEPKVLCSVIAGALHYLYLASFTWMFLEGLHLFLTVRNLKVANYTSAGRFKKCFMYPFGYGIPAVIVAVSAGLNRHGYGTSLHCWINLQKEFIWSFIGPISVVILINLTFYLITLWILRERLSSLNKDVSKIQDTRMLTFKAVAQLFLLGCSWCLGFFLVKSIKEPFRSVIAYVFTITNVLQGVYIFLVHCLLNRQVQEEYKRCFAWMSKMKSESSTMATSSTYTQRPVSDQPRPRRKWEGEPDGRRGRQRLRETGGGSGKPAAAPGNRRRLREGGGGSGKAAAAAGNRRRRRKGYSPATGSQTALEQHTEDEKPQLPRKAEAAPLHSGPAGRIRY</sequence>
<proteinExistence type="predicted"/>
<name>A0AC54Z7J1_ORYAF</name>
<accession>A0AC54Z7J1</accession>
<dbReference type="RefSeq" id="XP_042639191.1">
    <property type="nucleotide sequence ID" value="XM_042783257.1"/>
</dbReference>
<protein>
    <submittedName>
        <fullName evidence="2">Adhesion G protein-coupled receptor E3-like</fullName>
    </submittedName>
</protein>